<feature type="transmembrane region" description="Helical" evidence="1">
    <location>
        <begin position="77"/>
        <end position="96"/>
    </location>
</feature>
<dbReference type="GO" id="GO:0016301">
    <property type="term" value="F:kinase activity"/>
    <property type="evidence" value="ECO:0007669"/>
    <property type="project" value="UniProtKB-KW"/>
</dbReference>
<dbReference type="VEuPathDB" id="MicrosporidiaDB:AAJ76_800030787"/>
<proteinExistence type="predicted"/>
<feature type="transmembrane region" description="Helical" evidence="1">
    <location>
        <begin position="167"/>
        <end position="185"/>
    </location>
</feature>
<keyword evidence="3" id="KW-1185">Reference proteome</keyword>
<keyword evidence="1" id="KW-1133">Transmembrane helix</keyword>
<name>A0A0F9WH79_9MICR</name>
<dbReference type="AlphaFoldDB" id="A0A0F9WH79"/>
<dbReference type="RefSeq" id="XP_024331727.1">
    <property type="nucleotide sequence ID" value="XM_024476452.1"/>
</dbReference>
<dbReference type="EMBL" id="JPQZ01000008">
    <property type="protein sequence ID" value="KKO75985.1"/>
    <property type="molecule type" value="Genomic_DNA"/>
</dbReference>
<evidence type="ECO:0000313" key="3">
    <source>
        <dbReference type="Proteomes" id="UP000034350"/>
    </source>
</evidence>
<organism evidence="2 3">
    <name type="scientific">Vairimorpha ceranae</name>
    <dbReference type="NCBI Taxonomy" id="40302"/>
    <lineage>
        <taxon>Eukaryota</taxon>
        <taxon>Fungi</taxon>
        <taxon>Fungi incertae sedis</taxon>
        <taxon>Microsporidia</taxon>
        <taxon>Nosematidae</taxon>
        <taxon>Vairimorpha</taxon>
    </lineage>
</organism>
<dbReference type="GeneID" id="36321405"/>
<protein>
    <submittedName>
        <fullName evidence="2">Dolichol kinase</fullName>
    </submittedName>
</protein>
<comment type="caution">
    <text evidence="2">The sequence shown here is derived from an EMBL/GenBank/DDBJ whole genome shotgun (WGS) entry which is preliminary data.</text>
</comment>
<dbReference type="Proteomes" id="UP000034350">
    <property type="component" value="Unassembled WGS sequence"/>
</dbReference>
<keyword evidence="2" id="KW-0808">Transferase</keyword>
<sequence>MLIKLLSIFFTFASLNKYSISYIEKIALSFIFEDIEPRVNNPYLILLSRLVLCNRDIFFQVFFTFNLFKFINLILNNFYKTLSLLTILLCILKLQNCISNIKSISRVQRINLNRKLFHFVCFCVFYNPSDFLIELSEYAFFGFILTSKSKLFRMFFRNFLSAKDCNNVLFSHVYLLMSCLFPYYYLELENYRSTLMAVCILDSMASIVGLYFKNTSKSFLGSISGVLSAVIVNLYCYKKTNFFYFLFVGLIEYIDLCNDNLSIPLFSICYYKIKKVI</sequence>
<keyword evidence="1" id="KW-0812">Transmembrane</keyword>
<reference evidence="2 3" key="1">
    <citation type="journal article" date="2015" name="Environ. Microbiol.">
        <title>Genome analyses suggest the presence of polyploidy and recent human-driven expansions in eight global populations of the honeybee pathogen Nosema ceranae.</title>
        <authorList>
            <person name="Pelin A."/>
            <person name="Selman M."/>
            <person name="Aris-Brosou S."/>
            <person name="Farinelli L."/>
            <person name="Corradi N."/>
        </authorList>
    </citation>
    <scope>NUCLEOTIDE SEQUENCE [LARGE SCALE GENOMIC DNA]</scope>
    <source>
        <strain evidence="2 3">PA08 1199</strain>
    </source>
</reference>
<dbReference type="VEuPathDB" id="MicrosporidiaDB:G9O61_00g012070"/>
<accession>A0A0F9WH79</accession>
<keyword evidence="1" id="KW-0472">Membrane</keyword>
<evidence type="ECO:0000313" key="2">
    <source>
        <dbReference type="EMBL" id="KKO75985.1"/>
    </source>
</evidence>
<feature type="transmembrane region" description="Helical" evidence="1">
    <location>
        <begin position="219"/>
        <end position="237"/>
    </location>
</feature>
<dbReference type="OrthoDB" id="2192014at2759"/>
<evidence type="ECO:0000256" key="1">
    <source>
        <dbReference type="SAM" id="Phobius"/>
    </source>
</evidence>
<gene>
    <name evidence="2" type="ORF">AAJ76_800030787</name>
</gene>
<keyword evidence="2" id="KW-0418">Kinase</keyword>